<evidence type="ECO:0000256" key="3">
    <source>
        <dbReference type="ARBA" id="ARBA00022475"/>
    </source>
</evidence>
<sequence>MGTQAPAAVILIRLVVGGIFLSEGIQKFLFPGELGPGRFAKETPLPAPGFFAYLDGVFEIGCGVLLIIGLLTRLAAIPMIINMIGAEVFTKVPILVQDGFWEYAHEARTELGQLFGSLFLLIVGAGAWSLDARLSVPPHPHMQPDTEPPLTPPNNANT</sequence>
<keyword evidence="6 8" id="KW-0472">Membrane</keyword>
<dbReference type="InterPro" id="IPR051907">
    <property type="entry name" value="DoxX-like_oxidoreductase"/>
</dbReference>
<keyword evidence="10" id="KW-1185">Reference proteome</keyword>
<feature type="transmembrane region" description="Helical" evidence="8">
    <location>
        <begin position="111"/>
        <end position="130"/>
    </location>
</feature>
<dbReference type="PANTHER" id="PTHR33452">
    <property type="entry name" value="OXIDOREDUCTASE CATD-RELATED"/>
    <property type="match status" value="1"/>
</dbReference>
<feature type="transmembrane region" description="Helical" evidence="8">
    <location>
        <begin position="50"/>
        <end position="71"/>
    </location>
</feature>
<keyword evidence="3" id="KW-1003">Cell membrane</keyword>
<gene>
    <name evidence="9" type="ORF">E1288_44595</name>
</gene>
<evidence type="ECO:0000256" key="4">
    <source>
        <dbReference type="ARBA" id="ARBA00022692"/>
    </source>
</evidence>
<protein>
    <submittedName>
        <fullName evidence="9">DoxX family protein</fullName>
    </submittedName>
</protein>
<name>A0A4R4XT63_9PSEU</name>
<organism evidence="9 10">
    <name type="scientific">Saccharopolyspora elongata</name>
    <dbReference type="NCBI Taxonomy" id="2530387"/>
    <lineage>
        <taxon>Bacteria</taxon>
        <taxon>Bacillati</taxon>
        <taxon>Actinomycetota</taxon>
        <taxon>Actinomycetes</taxon>
        <taxon>Pseudonocardiales</taxon>
        <taxon>Pseudonocardiaceae</taxon>
        <taxon>Saccharopolyspora</taxon>
    </lineage>
</organism>
<dbReference type="Pfam" id="PF07681">
    <property type="entry name" value="DoxX"/>
    <property type="match status" value="1"/>
</dbReference>
<evidence type="ECO:0000256" key="1">
    <source>
        <dbReference type="ARBA" id="ARBA00004651"/>
    </source>
</evidence>
<evidence type="ECO:0000313" key="10">
    <source>
        <dbReference type="Proteomes" id="UP000294947"/>
    </source>
</evidence>
<dbReference type="PANTHER" id="PTHR33452:SF1">
    <property type="entry name" value="INNER MEMBRANE PROTEIN YPHA-RELATED"/>
    <property type="match status" value="1"/>
</dbReference>
<dbReference type="AlphaFoldDB" id="A0A4R4XT63"/>
<dbReference type="Proteomes" id="UP000294947">
    <property type="component" value="Unassembled WGS sequence"/>
</dbReference>
<evidence type="ECO:0000256" key="2">
    <source>
        <dbReference type="ARBA" id="ARBA00006679"/>
    </source>
</evidence>
<feature type="transmembrane region" description="Helical" evidence="8">
    <location>
        <begin position="7"/>
        <end position="30"/>
    </location>
</feature>
<evidence type="ECO:0000256" key="6">
    <source>
        <dbReference type="ARBA" id="ARBA00023136"/>
    </source>
</evidence>
<evidence type="ECO:0000313" key="9">
    <source>
        <dbReference type="EMBL" id="TDD34284.1"/>
    </source>
</evidence>
<accession>A0A4R4XT63</accession>
<proteinExistence type="inferred from homology"/>
<comment type="subcellular location">
    <subcellularLocation>
        <location evidence="1">Cell membrane</location>
        <topology evidence="1">Multi-pass membrane protein</topology>
    </subcellularLocation>
</comment>
<dbReference type="InterPro" id="IPR032808">
    <property type="entry name" value="DoxX"/>
</dbReference>
<keyword evidence="5 8" id="KW-1133">Transmembrane helix</keyword>
<dbReference type="EMBL" id="SMKW01000146">
    <property type="protein sequence ID" value="TDD34284.1"/>
    <property type="molecule type" value="Genomic_DNA"/>
</dbReference>
<dbReference type="OrthoDB" id="121744at2"/>
<reference evidence="9 10" key="1">
    <citation type="submission" date="2019-03" db="EMBL/GenBank/DDBJ databases">
        <title>Draft genome sequences of novel Actinobacteria.</title>
        <authorList>
            <person name="Sahin N."/>
            <person name="Ay H."/>
            <person name="Saygin H."/>
        </authorList>
    </citation>
    <scope>NUCLEOTIDE SEQUENCE [LARGE SCALE GENOMIC DNA]</scope>
    <source>
        <strain evidence="9 10">7K502</strain>
    </source>
</reference>
<comment type="similarity">
    <text evidence="2">Belongs to the DoxX family.</text>
</comment>
<dbReference type="GO" id="GO:0005886">
    <property type="term" value="C:plasma membrane"/>
    <property type="evidence" value="ECO:0007669"/>
    <property type="project" value="UniProtKB-SubCell"/>
</dbReference>
<feature type="compositionally biased region" description="Pro residues" evidence="7">
    <location>
        <begin position="138"/>
        <end position="152"/>
    </location>
</feature>
<feature type="region of interest" description="Disordered" evidence="7">
    <location>
        <begin position="138"/>
        <end position="158"/>
    </location>
</feature>
<evidence type="ECO:0000256" key="7">
    <source>
        <dbReference type="SAM" id="MobiDB-lite"/>
    </source>
</evidence>
<evidence type="ECO:0000256" key="8">
    <source>
        <dbReference type="SAM" id="Phobius"/>
    </source>
</evidence>
<keyword evidence="4 8" id="KW-0812">Transmembrane</keyword>
<comment type="caution">
    <text evidence="9">The sequence shown here is derived from an EMBL/GenBank/DDBJ whole genome shotgun (WGS) entry which is preliminary data.</text>
</comment>
<evidence type="ECO:0000256" key="5">
    <source>
        <dbReference type="ARBA" id="ARBA00022989"/>
    </source>
</evidence>